<organism evidence="1 2">
    <name type="scientific">Schleiferilactobacillus shenzhenensis LY-73</name>
    <dbReference type="NCBI Taxonomy" id="1231336"/>
    <lineage>
        <taxon>Bacteria</taxon>
        <taxon>Bacillati</taxon>
        <taxon>Bacillota</taxon>
        <taxon>Bacilli</taxon>
        <taxon>Lactobacillales</taxon>
        <taxon>Lactobacillaceae</taxon>
        <taxon>Schleiferilactobacillus</taxon>
    </lineage>
</organism>
<name>U4TQ14_9LACO</name>
<dbReference type="EMBL" id="KI271607">
    <property type="protein sequence ID" value="ERL63983.1"/>
    <property type="molecule type" value="Genomic_DNA"/>
</dbReference>
<reference evidence="2" key="1">
    <citation type="journal article" date="2013" name="Genome Announc.">
        <title>Whole-Genome Sequencing of Lactobacillus shenzhenensis Strain LY-73T.</title>
        <authorList>
            <person name="Lin Z."/>
            <person name="Liu Z."/>
            <person name="Yang R."/>
            <person name="Zou Y."/>
            <person name="Wan D."/>
            <person name="Chen J."/>
            <person name="Guo M."/>
            <person name="Zhao J."/>
            <person name="Fang C."/>
            <person name="Yang R."/>
            <person name="Liu F."/>
        </authorList>
    </citation>
    <scope>NUCLEOTIDE SEQUENCE [LARGE SCALE GENOMIC DNA]</scope>
    <source>
        <strain evidence="2">LY-73</strain>
    </source>
</reference>
<protein>
    <submittedName>
        <fullName evidence="1">Uncharacterized protein</fullName>
    </submittedName>
</protein>
<evidence type="ECO:0000313" key="1">
    <source>
        <dbReference type="EMBL" id="ERL63983.1"/>
    </source>
</evidence>
<dbReference type="AlphaFoldDB" id="U4TQ14"/>
<gene>
    <name evidence="1" type="ORF">L248_1726</name>
</gene>
<proteinExistence type="predicted"/>
<dbReference type="HOGENOM" id="CLU_1756553_0_0_9"/>
<accession>U4TQ14</accession>
<keyword evidence="2" id="KW-1185">Reference proteome</keyword>
<dbReference type="STRING" id="1231336.L248_1726"/>
<dbReference type="Proteomes" id="UP000030647">
    <property type="component" value="Unassembled WGS sequence"/>
</dbReference>
<evidence type="ECO:0000313" key="2">
    <source>
        <dbReference type="Proteomes" id="UP000030647"/>
    </source>
</evidence>
<sequence>MAYQKYENTVRLRSVNIRVSVEATANGPPAIVFTPGEKMVLPETLAITEHPGNMNIGVSSVQACTWRFKDVGSDLEYTVTVQIRWGRLIEEKEGISFGGKPDFVNDFNRESHNLHGVEYTIQSSTRPRKAKLFSQCDYAGRSAFRDKT</sequence>